<dbReference type="OrthoDB" id="2353542at2759"/>
<evidence type="ECO:0000313" key="1">
    <source>
        <dbReference type="EMBL" id="RIA80066.1"/>
    </source>
</evidence>
<evidence type="ECO:0000313" key="2">
    <source>
        <dbReference type="Proteomes" id="UP000265703"/>
    </source>
</evidence>
<comment type="caution">
    <text evidence="1">The sequence shown here is derived from an EMBL/GenBank/DDBJ whole genome shotgun (WGS) entry which is preliminary data.</text>
</comment>
<dbReference type="STRING" id="658196.A0A397S5S2"/>
<name>A0A397S5S2_9GLOM</name>
<proteinExistence type="predicted"/>
<dbReference type="Proteomes" id="UP000265703">
    <property type="component" value="Unassembled WGS sequence"/>
</dbReference>
<dbReference type="EMBL" id="QKYT01001056">
    <property type="protein sequence ID" value="RIA80066.1"/>
    <property type="molecule type" value="Genomic_DNA"/>
</dbReference>
<protein>
    <recommendedName>
        <fullName evidence="3">Protein kinase domain-containing protein</fullName>
    </recommendedName>
</protein>
<sequence>MEYEDDEYYQIGGLWSSKRIEEASKSQSKLFGVVPYIDPKILTNSKNQTKLDEKRDTNNIGLIYEITQGQKETIVPDTPNNYINIYTAGCTVVN</sequence>
<gene>
    <name evidence="1" type="ORF">C1645_839365</name>
</gene>
<keyword evidence="2" id="KW-1185">Reference proteome</keyword>
<evidence type="ECO:0008006" key="3">
    <source>
        <dbReference type="Google" id="ProtNLM"/>
    </source>
</evidence>
<reference evidence="1 2" key="1">
    <citation type="submission" date="2018-06" db="EMBL/GenBank/DDBJ databases">
        <title>Comparative genomics reveals the genomic features of Rhizophagus irregularis, R. cerebriforme, R. diaphanum and Gigaspora rosea, and their symbiotic lifestyle signature.</title>
        <authorList>
            <person name="Morin E."/>
            <person name="San Clemente H."/>
            <person name="Chen E.C.H."/>
            <person name="De La Providencia I."/>
            <person name="Hainaut M."/>
            <person name="Kuo A."/>
            <person name="Kohler A."/>
            <person name="Murat C."/>
            <person name="Tang N."/>
            <person name="Roy S."/>
            <person name="Loubradou J."/>
            <person name="Henrissat B."/>
            <person name="Grigoriev I.V."/>
            <person name="Corradi N."/>
            <person name="Roux C."/>
            <person name="Martin F.M."/>
        </authorList>
    </citation>
    <scope>NUCLEOTIDE SEQUENCE [LARGE SCALE GENOMIC DNA]</scope>
    <source>
        <strain evidence="1 2">DAOM 227022</strain>
    </source>
</reference>
<organism evidence="1 2">
    <name type="scientific">Glomus cerebriforme</name>
    <dbReference type="NCBI Taxonomy" id="658196"/>
    <lineage>
        <taxon>Eukaryota</taxon>
        <taxon>Fungi</taxon>
        <taxon>Fungi incertae sedis</taxon>
        <taxon>Mucoromycota</taxon>
        <taxon>Glomeromycotina</taxon>
        <taxon>Glomeromycetes</taxon>
        <taxon>Glomerales</taxon>
        <taxon>Glomeraceae</taxon>
        <taxon>Glomus</taxon>
    </lineage>
</organism>
<dbReference type="AlphaFoldDB" id="A0A397S5S2"/>
<accession>A0A397S5S2</accession>